<organism evidence="1 2">
    <name type="scientific">Desulfitobacterium dehalogenans (strain ATCC 51507 / DSM 9161 / JW/IU-DC1)</name>
    <dbReference type="NCBI Taxonomy" id="756499"/>
    <lineage>
        <taxon>Bacteria</taxon>
        <taxon>Bacillati</taxon>
        <taxon>Bacillota</taxon>
        <taxon>Clostridia</taxon>
        <taxon>Eubacteriales</taxon>
        <taxon>Desulfitobacteriaceae</taxon>
        <taxon>Desulfitobacterium</taxon>
    </lineage>
</organism>
<evidence type="ECO:0008006" key="3">
    <source>
        <dbReference type="Google" id="ProtNLM"/>
    </source>
</evidence>
<dbReference type="STRING" id="756499.Desde_4077"/>
<sequence length="82" mass="9151">MHGCVKPICCPPQFCVRDFCTPRAVPVIHPVVTINRQNIIDVPQHFVQPITRNVVVDRGFVNTGAFGFGNEGFGLSNRLFVR</sequence>
<dbReference type="EMBL" id="CP003348">
    <property type="protein sequence ID" value="AFM02338.1"/>
    <property type="molecule type" value="Genomic_DNA"/>
</dbReference>
<evidence type="ECO:0000313" key="2">
    <source>
        <dbReference type="Proteomes" id="UP000006053"/>
    </source>
</evidence>
<proteinExistence type="predicted"/>
<gene>
    <name evidence="1" type="ordered locus">Desde_4077</name>
</gene>
<dbReference type="HOGENOM" id="CLU_172599_0_0_9"/>
<reference evidence="2" key="1">
    <citation type="submission" date="2012-06" db="EMBL/GenBank/DDBJ databases">
        <title>Complete sequence of Desulfitobacterium dehalogenans ATCC 51507.</title>
        <authorList>
            <person name="Lucas S."/>
            <person name="Han J."/>
            <person name="Lapidus A."/>
            <person name="Cheng J.-F."/>
            <person name="Goodwin L."/>
            <person name="Pitluck S."/>
            <person name="Peters L."/>
            <person name="Ovchinnikova G."/>
            <person name="Teshima H."/>
            <person name="Detter J.C."/>
            <person name="Han C."/>
            <person name="Tapia R."/>
            <person name="Land M."/>
            <person name="Hauser L."/>
            <person name="Kyrpides N."/>
            <person name="Ivanova N."/>
            <person name="Pagani I."/>
            <person name="Kruse T."/>
            <person name="de Vos W.M."/>
            <person name="Smidt H."/>
            <person name="Woyke T."/>
        </authorList>
    </citation>
    <scope>NUCLEOTIDE SEQUENCE [LARGE SCALE GENOMIC DNA]</scope>
    <source>
        <strain evidence="2">ATCC 51507 / DSM 9161 / JW/IU-DC1</strain>
    </source>
</reference>
<dbReference type="Proteomes" id="UP000006053">
    <property type="component" value="Chromosome"/>
</dbReference>
<protein>
    <recommendedName>
        <fullName evidence="3">Spore coat protein D</fullName>
    </recommendedName>
</protein>
<keyword evidence="2" id="KW-1185">Reference proteome</keyword>
<dbReference type="eggNOG" id="ENOG5033DQ3">
    <property type="taxonomic scope" value="Bacteria"/>
</dbReference>
<dbReference type="RefSeq" id="WP_014795809.1">
    <property type="nucleotide sequence ID" value="NC_018017.1"/>
</dbReference>
<accession>I4AEF3</accession>
<dbReference type="AlphaFoldDB" id="I4AEF3"/>
<dbReference type="OrthoDB" id="1799558at2"/>
<dbReference type="KEGG" id="ddh:Desde_4077"/>
<name>I4AEF3_DESDJ</name>
<evidence type="ECO:0000313" key="1">
    <source>
        <dbReference type="EMBL" id="AFM02338.1"/>
    </source>
</evidence>
<reference evidence="1 2" key="2">
    <citation type="journal article" date="2015" name="J. Bacteriol.">
        <title>Genomic, proteomic, and biochemical analysis of the organohalide respiratory pathway in Desulfitobacterium dehalogenans.</title>
        <authorList>
            <person name="Kruse T."/>
            <person name="van de Pas B.A."/>
            <person name="Atteia A."/>
            <person name="Krab K."/>
            <person name="Hagen W.R."/>
            <person name="Goodwin L."/>
            <person name="Chain P."/>
            <person name="Boeren S."/>
            <person name="Maphosa F."/>
            <person name="Schraa G."/>
            <person name="de Vos W.M."/>
            <person name="van der Oost J."/>
            <person name="Smidt H."/>
            <person name="Stams A.J."/>
        </authorList>
    </citation>
    <scope>NUCLEOTIDE SEQUENCE [LARGE SCALE GENOMIC DNA]</scope>
    <source>
        <strain evidence="2">ATCC 51507 / DSM 9161 / JW/IU-DC1</strain>
    </source>
</reference>